<protein>
    <submittedName>
        <fullName evidence="3">Helix-turn-helix transcriptional regulator</fullName>
    </submittedName>
    <submittedName>
        <fullName evidence="4">Putative transcriptional regulator</fullName>
    </submittedName>
</protein>
<dbReference type="RefSeq" id="WP_089971604.1">
    <property type="nucleotide sequence ID" value="NZ_FNJM01000011.1"/>
</dbReference>
<evidence type="ECO:0000313" key="4">
    <source>
        <dbReference type="EMBL" id="SDP66739.1"/>
    </source>
</evidence>
<evidence type="ECO:0000313" key="5">
    <source>
        <dbReference type="Proteomes" id="UP000198597"/>
    </source>
</evidence>
<dbReference type="Gene3D" id="1.10.260.40">
    <property type="entry name" value="lambda repressor-like DNA-binding domains"/>
    <property type="match status" value="1"/>
</dbReference>
<dbReference type="InterPro" id="IPR001387">
    <property type="entry name" value="Cro/C1-type_HTH"/>
</dbReference>
<dbReference type="InterPro" id="IPR010982">
    <property type="entry name" value="Lambda_DNA-bd_dom_sf"/>
</dbReference>
<proteinExistence type="predicted"/>
<dbReference type="SUPFAM" id="SSF47413">
    <property type="entry name" value="lambda repressor-like DNA-binding domains"/>
    <property type="match status" value="1"/>
</dbReference>
<dbReference type="PANTHER" id="PTHR46558">
    <property type="entry name" value="TRACRIPTIONAL REGULATORY PROTEIN-RELATED-RELATED"/>
    <property type="match status" value="1"/>
</dbReference>
<keyword evidence="1" id="KW-0238">DNA-binding</keyword>
<feature type="domain" description="HTH cro/C1-type" evidence="2">
    <location>
        <begin position="5"/>
        <end position="59"/>
    </location>
</feature>
<accession>A0A1H0UKL2</accession>
<dbReference type="CDD" id="cd00093">
    <property type="entry name" value="HTH_XRE"/>
    <property type="match status" value="1"/>
</dbReference>
<evidence type="ECO:0000259" key="2">
    <source>
        <dbReference type="PROSITE" id="PS50943"/>
    </source>
</evidence>
<organism evidence="4 5">
    <name type="scientific">Clostridium gasigenes</name>
    <dbReference type="NCBI Taxonomy" id="94869"/>
    <lineage>
        <taxon>Bacteria</taxon>
        <taxon>Bacillati</taxon>
        <taxon>Bacillota</taxon>
        <taxon>Clostridia</taxon>
        <taxon>Eubacteriales</taxon>
        <taxon>Clostridiaceae</taxon>
        <taxon>Clostridium</taxon>
    </lineage>
</organism>
<evidence type="ECO:0000313" key="6">
    <source>
        <dbReference type="Proteomes" id="UP000585258"/>
    </source>
</evidence>
<dbReference type="OrthoDB" id="48775at2"/>
<dbReference type="Proteomes" id="UP000198597">
    <property type="component" value="Unassembled WGS sequence"/>
</dbReference>
<reference evidence="3 6" key="2">
    <citation type="submission" date="2020-08" db="EMBL/GenBank/DDBJ databases">
        <title>Clostridia isolated from Swiss meat.</title>
        <authorList>
            <person name="Wambui J."/>
            <person name="Stevens M.J.A."/>
            <person name="Stephan R."/>
        </authorList>
    </citation>
    <scope>NUCLEOTIDE SEQUENCE [LARGE SCALE GENOMIC DNA]</scope>
    <source>
        <strain evidence="3 6">CM001</strain>
    </source>
</reference>
<dbReference type="SMART" id="SM00530">
    <property type="entry name" value="HTH_XRE"/>
    <property type="match status" value="1"/>
</dbReference>
<dbReference type="GO" id="GO:0003677">
    <property type="term" value="F:DNA binding"/>
    <property type="evidence" value="ECO:0007669"/>
    <property type="project" value="UniProtKB-KW"/>
</dbReference>
<keyword evidence="5" id="KW-1185">Reference proteome</keyword>
<evidence type="ECO:0000256" key="1">
    <source>
        <dbReference type="ARBA" id="ARBA00023125"/>
    </source>
</evidence>
<dbReference type="EMBL" id="FNJM01000011">
    <property type="protein sequence ID" value="SDP66739.1"/>
    <property type="molecule type" value="Genomic_DNA"/>
</dbReference>
<gene>
    <name evidence="3" type="ORF">H7E68_09650</name>
    <name evidence="4" type="ORF">SAMN04488529_11154</name>
</gene>
<dbReference type="Pfam" id="PF01381">
    <property type="entry name" value="HTH_3"/>
    <property type="match status" value="1"/>
</dbReference>
<dbReference type="EMBL" id="JACKWY010000004">
    <property type="protein sequence ID" value="MBB6714991.1"/>
    <property type="molecule type" value="Genomic_DNA"/>
</dbReference>
<dbReference type="STRING" id="94869.SAMN04488529_11154"/>
<dbReference type="Proteomes" id="UP000585258">
    <property type="component" value="Unassembled WGS sequence"/>
</dbReference>
<reference evidence="4 5" key="1">
    <citation type="submission" date="2016-10" db="EMBL/GenBank/DDBJ databases">
        <authorList>
            <person name="de Groot N.N."/>
        </authorList>
    </citation>
    <scope>NUCLEOTIDE SEQUENCE [LARGE SCALE GENOMIC DNA]</scope>
    <source>
        <strain evidence="4 5">DSM 12272</strain>
    </source>
</reference>
<name>A0A1H0UKL2_9CLOT</name>
<dbReference type="PANTHER" id="PTHR46558:SF4">
    <property type="entry name" value="DNA-BIDING PHAGE PROTEIN"/>
    <property type="match status" value="1"/>
</dbReference>
<dbReference type="PROSITE" id="PS50943">
    <property type="entry name" value="HTH_CROC1"/>
    <property type="match status" value="1"/>
</dbReference>
<dbReference type="AlphaFoldDB" id="A0A1H0UKL2"/>
<sequence>MKNRVKELRTDLKMTQEQLSDLVSVSSRTIISLEKGQYNPSILLAYKIACVFNTTIEELYCLKENLRERDEQYDKRYKNL</sequence>
<evidence type="ECO:0000313" key="3">
    <source>
        <dbReference type="EMBL" id="MBB6714991.1"/>
    </source>
</evidence>